<dbReference type="HAMAP" id="MF_00184">
    <property type="entry name" value="Thr_tRNA_synth"/>
    <property type="match status" value="1"/>
</dbReference>
<dbReference type="FunFam" id="3.40.50.800:FF:000001">
    <property type="entry name" value="Threonine--tRNA ligase"/>
    <property type="match status" value="1"/>
</dbReference>
<accession>A0A2G9ZNX3</accession>
<dbReference type="Gene3D" id="3.30.930.10">
    <property type="entry name" value="Bira Bifunctional Protein, Domain 2"/>
    <property type="match status" value="1"/>
</dbReference>
<dbReference type="NCBIfam" id="TIGR00418">
    <property type="entry name" value="thrS"/>
    <property type="match status" value="1"/>
</dbReference>
<dbReference type="GO" id="GO:0046872">
    <property type="term" value="F:metal ion binding"/>
    <property type="evidence" value="ECO:0007669"/>
    <property type="project" value="UniProtKB-KW"/>
</dbReference>
<keyword evidence="9" id="KW-0067">ATP-binding</keyword>
<keyword evidence="7" id="KW-0547">Nucleotide-binding</keyword>
<evidence type="ECO:0000256" key="11">
    <source>
        <dbReference type="ARBA" id="ARBA00022917"/>
    </source>
</evidence>
<dbReference type="GO" id="GO:0006435">
    <property type="term" value="P:threonyl-tRNA aminoacylation"/>
    <property type="evidence" value="ECO:0007669"/>
    <property type="project" value="UniProtKB-UniRule"/>
</dbReference>
<dbReference type="EMBL" id="PCSE01000016">
    <property type="protein sequence ID" value="PIP34876.1"/>
    <property type="molecule type" value="Genomic_DNA"/>
</dbReference>
<dbReference type="FunFam" id="3.30.930.10:FF:000002">
    <property type="entry name" value="Threonine--tRNA ligase"/>
    <property type="match status" value="1"/>
</dbReference>
<evidence type="ECO:0000256" key="1">
    <source>
        <dbReference type="ARBA" id="ARBA00008226"/>
    </source>
</evidence>
<evidence type="ECO:0000256" key="8">
    <source>
        <dbReference type="ARBA" id="ARBA00022833"/>
    </source>
</evidence>
<protein>
    <recommendedName>
        <fullName evidence="2 14">Threonine--tRNA ligase</fullName>
        <ecNumber evidence="2 14">6.1.1.3</ecNumber>
    </recommendedName>
</protein>
<dbReference type="InterPro" id="IPR012947">
    <property type="entry name" value="tRNA_SAD"/>
</dbReference>
<dbReference type="InterPro" id="IPR004154">
    <property type="entry name" value="Anticodon-bd"/>
</dbReference>
<dbReference type="Gene3D" id="3.30.980.10">
    <property type="entry name" value="Threonyl-trna Synthetase, Chain A, domain 2"/>
    <property type="match status" value="1"/>
</dbReference>
<dbReference type="CDD" id="cd00771">
    <property type="entry name" value="ThrRS_core"/>
    <property type="match status" value="1"/>
</dbReference>
<dbReference type="InterPro" id="IPR045864">
    <property type="entry name" value="aa-tRNA-synth_II/BPL/LPL"/>
</dbReference>
<evidence type="ECO:0000256" key="13">
    <source>
        <dbReference type="ARBA" id="ARBA00049515"/>
    </source>
</evidence>
<keyword evidence="5 16" id="KW-0436">Ligase</keyword>
<keyword evidence="10" id="KW-0694">RNA-binding</keyword>
<keyword evidence="6" id="KW-0479">Metal-binding</keyword>
<comment type="similarity">
    <text evidence="1">Belongs to the class-II aminoacyl-tRNA synthetase family.</text>
</comment>
<dbReference type="SMART" id="SM00863">
    <property type="entry name" value="tRNA_SAD"/>
    <property type="match status" value="1"/>
</dbReference>
<dbReference type="GO" id="GO:0000049">
    <property type="term" value="F:tRNA binding"/>
    <property type="evidence" value="ECO:0007669"/>
    <property type="project" value="UniProtKB-KW"/>
</dbReference>
<keyword evidence="12" id="KW-0030">Aminoacyl-tRNA synthetase</keyword>
<keyword evidence="11" id="KW-0648">Protein biosynthesis</keyword>
<dbReference type="InterPro" id="IPR018163">
    <property type="entry name" value="Thr/Ala-tRNA-synth_IIc_edit"/>
</dbReference>
<evidence type="ECO:0000256" key="7">
    <source>
        <dbReference type="ARBA" id="ARBA00022741"/>
    </source>
</evidence>
<proteinExistence type="inferred from homology"/>
<organism evidence="16 17">
    <name type="scientific">Candidatus Falkowbacteria bacterium CG23_combo_of_CG06-09_8_20_14_all_41_10</name>
    <dbReference type="NCBI Taxonomy" id="1974571"/>
    <lineage>
        <taxon>Bacteria</taxon>
        <taxon>Candidatus Falkowiibacteriota</taxon>
    </lineage>
</organism>
<evidence type="ECO:0000256" key="12">
    <source>
        <dbReference type="ARBA" id="ARBA00023146"/>
    </source>
</evidence>
<evidence type="ECO:0000313" key="17">
    <source>
        <dbReference type="Proteomes" id="UP000231408"/>
    </source>
</evidence>
<dbReference type="Pfam" id="PF00587">
    <property type="entry name" value="tRNA-synt_2b"/>
    <property type="match status" value="1"/>
</dbReference>
<evidence type="ECO:0000256" key="4">
    <source>
        <dbReference type="ARBA" id="ARBA00022555"/>
    </source>
</evidence>
<evidence type="ECO:0000256" key="6">
    <source>
        <dbReference type="ARBA" id="ARBA00022723"/>
    </source>
</evidence>
<dbReference type="FunFam" id="3.30.980.10:FF:000005">
    <property type="entry name" value="Threonyl-tRNA synthetase, mitochondrial"/>
    <property type="match status" value="1"/>
</dbReference>
<sequence>MEKEAISIEVKRHSLSHILAYAVKELYPAAKLAIGPAIESGFYYDIDFGDQKISDVELKEIEKKMAYLIKQNLKFARAESPITEAVKKEQLAGASYKAELITDLGAKGESIVSYYTVGKFTDLCRGPHINNTNQIKSGSYKLNKVAGAYWRGDEKNKMLTRIYGLAFDTKKELDSYLHQMEEAEKRDHRKLGKELDLFVFSDMVGKGLPLLTAKGAAIRRELERFIVDEEIKRGYQHVVTPDLARLDLYKKSGHYPYYKDSMYAPITIDDEEFMLRPMSCPHHFELYLSHPHSYRDLPMRIAELAKLYRYEQSGELTGLIRARAFCLADSHIICANPEQAKSEVAGVLDLIDFVIQTFGLSKGADYSYRLSLGDRNDDKKYFKNDAAWEIAENNLRDVLLERGDKFTEALGEAAFYGPKIDVQMRNVNGKEDTAFTVQYDFVMPERFALNYVDKDGQTKQGIVVHRSSIGALERIMAFLIEYYAGNFPVWLAPVQIKLLSVGEKHQDYCQKLAQEFKELKFRVEIDNGDETVGNKVRKATQEKIPYLLVIGDKEMESQNLAVRERGSQDNKGMEKTKFIAEVLERI</sequence>
<keyword evidence="8" id="KW-0862">Zinc</keyword>
<dbReference type="InterPro" id="IPR002314">
    <property type="entry name" value="aa-tRNA-synt_IIb"/>
</dbReference>
<dbReference type="AlphaFoldDB" id="A0A2G9ZNX3"/>
<dbReference type="InterPro" id="IPR002320">
    <property type="entry name" value="Thr-tRNA-ligase_IIa"/>
</dbReference>
<dbReference type="Gene3D" id="3.30.54.20">
    <property type="match status" value="1"/>
</dbReference>
<dbReference type="Pfam" id="PF07973">
    <property type="entry name" value="tRNA_SAD"/>
    <property type="match status" value="1"/>
</dbReference>
<evidence type="ECO:0000256" key="5">
    <source>
        <dbReference type="ARBA" id="ARBA00022598"/>
    </source>
</evidence>
<evidence type="ECO:0000313" key="16">
    <source>
        <dbReference type="EMBL" id="PIP34876.1"/>
    </source>
</evidence>
<keyword evidence="3" id="KW-0963">Cytoplasm</keyword>
<dbReference type="InterPro" id="IPR006195">
    <property type="entry name" value="aa-tRNA-synth_II"/>
</dbReference>
<gene>
    <name evidence="16" type="ORF">COX21_00515</name>
</gene>
<dbReference type="Gene3D" id="3.40.50.800">
    <property type="entry name" value="Anticodon-binding domain"/>
    <property type="match status" value="1"/>
</dbReference>
<evidence type="ECO:0000259" key="15">
    <source>
        <dbReference type="PROSITE" id="PS50862"/>
    </source>
</evidence>
<reference evidence="16 17" key="1">
    <citation type="submission" date="2017-09" db="EMBL/GenBank/DDBJ databases">
        <title>Depth-based differentiation of microbial function through sediment-hosted aquifers and enrichment of novel symbionts in the deep terrestrial subsurface.</title>
        <authorList>
            <person name="Probst A.J."/>
            <person name="Ladd B."/>
            <person name="Jarett J.K."/>
            <person name="Geller-Mcgrath D.E."/>
            <person name="Sieber C.M."/>
            <person name="Emerson J.B."/>
            <person name="Anantharaman K."/>
            <person name="Thomas B.C."/>
            <person name="Malmstrom R."/>
            <person name="Stieglmeier M."/>
            <person name="Klingl A."/>
            <person name="Woyke T."/>
            <person name="Ryan C.M."/>
            <person name="Banfield J.F."/>
        </authorList>
    </citation>
    <scope>NUCLEOTIDE SEQUENCE [LARGE SCALE GENOMIC DNA]</scope>
    <source>
        <strain evidence="16">CG23_combo_of_CG06-09_8_20_14_all_41_10</strain>
    </source>
</reference>
<evidence type="ECO:0000256" key="10">
    <source>
        <dbReference type="ARBA" id="ARBA00022884"/>
    </source>
</evidence>
<dbReference type="GO" id="GO:0004829">
    <property type="term" value="F:threonine-tRNA ligase activity"/>
    <property type="evidence" value="ECO:0007669"/>
    <property type="project" value="UniProtKB-UniRule"/>
</dbReference>
<dbReference type="SUPFAM" id="SSF55681">
    <property type="entry name" value="Class II aaRS and biotin synthetases"/>
    <property type="match status" value="1"/>
</dbReference>
<dbReference type="Pfam" id="PF03129">
    <property type="entry name" value="HGTP_anticodon"/>
    <property type="match status" value="1"/>
</dbReference>
<dbReference type="GO" id="GO:0005737">
    <property type="term" value="C:cytoplasm"/>
    <property type="evidence" value="ECO:0007669"/>
    <property type="project" value="UniProtKB-UniRule"/>
</dbReference>
<dbReference type="Proteomes" id="UP000231408">
    <property type="component" value="Unassembled WGS sequence"/>
</dbReference>
<feature type="non-terminal residue" evidence="16">
    <location>
        <position position="586"/>
    </location>
</feature>
<dbReference type="CDD" id="cd00860">
    <property type="entry name" value="ThrRS_anticodon"/>
    <property type="match status" value="1"/>
</dbReference>
<comment type="catalytic activity">
    <reaction evidence="13">
        <text>tRNA(Thr) + L-threonine + ATP = L-threonyl-tRNA(Thr) + AMP + diphosphate + H(+)</text>
        <dbReference type="Rhea" id="RHEA:24624"/>
        <dbReference type="Rhea" id="RHEA-COMP:9670"/>
        <dbReference type="Rhea" id="RHEA-COMP:9704"/>
        <dbReference type="ChEBI" id="CHEBI:15378"/>
        <dbReference type="ChEBI" id="CHEBI:30616"/>
        <dbReference type="ChEBI" id="CHEBI:33019"/>
        <dbReference type="ChEBI" id="CHEBI:57926"/>
        <dbReference type="ChEBI" id="CHEBI:78442"/>
        <dbReference type="ChEBI" id="CHEBI:78534"/>
        <dbReference type="ChEBI" id="CHEBI:456215"/>
        <dbReference type="EC" id="6.1.1.3"/>
    </reaction>
</comment>
<dbReference type="PRINTS" id="PR01047">
    <property type="entry name" value="TRNASYNTHTHR"/>
</dbReference>
<evidence type="ECO:0000256" key="3">
    <source>
        <dbReference type="ARBA" id="ARBA00022490"/>
    </source>
</evidence>
<evidence type="ECO:0000256" key="2">
    <source>
        <dbReference type="ARBA" id="ARBA00013163"/>
    </source>
</evidence>
<dbReference type="SUPFAM" id="SSF52954">
    <property type="entry name" value="Class II aaRS ABD-related"/>
    <property type="match status" value="1"/>
</dbReference>
<comment type="caution">
    <text evidence="16">The sequence shown here is derived from an EMBL/GenBank/DDBJ whole genome shotgun (WGS) entry which is preliminary data.</text>
</comment>
<dbReference type="InterPro" id="IPR033728">
    <property type="entry name" value="ThrRS_core"/>
</dbReference>
<evidence type="ECO:0000256" key="9">
    <source>
        <dbReference type="ARBA" id="ARBA00022840"/>
    </source>
</evidence>
<keyword evidence="4" id="KW-0820">tRNA-binding</keyword>
<evidence type="ECO:0000256" key="14">
    <source>
        <dbReference type="NCBIfam" id="TIGR00418"/>
    </source>
</evidence>
<dbReference type="PANTHER" id="PTHR11451">
    <property type="entry name" value="THREONINE-TRNA LIGASE"/>
    <property type="match status" value="1"/>
</dbReference>
<dbReference type="InterPro" id="IPR047246">
    <property type="entry name" value="ThrRS_anticodon"/>
</dbReference>
<dbReference type="PANTHER" id="PTHR11451:SF44">
    <property type="entry name" value="THREONINE--TRNA LIGASE, CHLOROPLASTIC_MITOCHONDRIAL 2"/>
    <property type="match status" value="1"/>
</dbReference>
<dbReference type="InterPro" id="IPR036621">
    <property type="entry name" value="Anticodon-bd_dom_sf"/>
</dbReference>
<dbReference type="EC" id="6.1.1.3" evidence="2 14"/>
<dbReference type="SUPFAM" id="SSF55186">
    <property type="entry name" value="ThrRS/AlaRS common domain"/>
    <property type="match status" value="1"/>
</dbReference>
<name>A0A2G9ZNX3_9BACT</name>
<feature type="domain" description="Aminoacyl-transfer RNA synthetases class-II family profile" evidence="15">
    <location>
        <begin position="215"/>
        <end position="488"/>
    </location>
</feature>
<dbReference type="PROSITE" id="PS50862">
    <property type="entry name" value="AA_TRNA_LIGASE_II"/>
    <property type="match status" value="1"/>
</dbReference>
<dbReference type="GO" id="GO:0005524">
    <property type="term" value="F:ATP binding"/>
    <property type="evidence" value="ECO:0007669"/>
    <property type="project" value="UniProtKB-KW"/>
</dbReference>